<reference evidence="1" key="1">
    <citation type="submission" date="2023-04" db="EMBL/GenBank/DDBJ databases">
        <title>Ambrosiozyma monospora NBRC 10751.</title>
        <authorList>
            <person name="Ichikawa N."/>
            <person name="Sato H."/>
            <person name="Tonouchi N."/>
        </authorList>
    </citation>
    <scope>NUCLEOTIDE SEQUENCE</scope>
    <source>
        <strain evidence="1">NBRC 10751</strain>
    </source>
</reference>
<name>A0ACB5UA45_AMBMO</name>
<gene>
    <name evidence="1" type="ORF">Amon02_001189900</name>
</gene>
<evidence type="ECO:0000313" key="2">
    <source>
        <dbReference type="Proteomes" id="UP001165064"/>
    </source>
</evidence>
<organism evidence="1 2">
    <name type="scientific">Ambrosiozyma monospora</name>
    <name type="common">Yeast</name>
    <name type="synonym">Endomycopsis monosporus</name>
    <dbReference type="NCBI Taxonomy" id="43982"/>
    <lineage>
        <taxon>Eukaryota</taxon>
        <taxon>Fungi</taxon>
        <taxon>Dikarya</taxon>
        <taxon>Ascomycota</taxon>
        <taxon>Saccharomycotina</taxon>
        <taxon>Pichiomycetes</taxon>
        <taxon>Pichiales</taxon>
        <taxon>Pichiaceae</taxon>
        <taxon>Ambrosiozyma</taxon>
    </lineage>
</organism>
<dbReference type="EMBL" id="BSXS01013230">
    <property type="protein sequence ID" value="GMF03752.1"/>
    <property type="molecule type" value="Genomic_DNA"/>
</dbReference>
<proteinExistence type="predicted"/>
<dbReference type="Proteomes" id="UP001165064">
    <property type="component" value="Unassembled WGS sequence"/>
</dbReference>
<protein>
    <submittedName>
        <fullName evidence="1">Unnamed protein product</fullName>
    </submittedName>
</protein>
<keyword evidence="2" id="KW-1185">Reference proteome</keyword>
<comment type="caution">
    <text evidence="1">The sequence shown here is derived from an EMBL/GenBank/DDBJ whole genome shotgun (WGS) entry which is preliminary data.</text>
</comment>
<sequence>MFAYGSYANACVIDVGYQKTEVTPIVDYQVFVPGSKVLDLGGQFINERLARLLPDLTPAQIETLKKSSIFESLSAEDAKNSFFGTDALAEKNADEDGVFDVAAIVTSDKSTREILAEQEKQKKGKKQAKKVKQNSELERNKFVDDDGYVIEVGKERFQGSAELIDSIARTVYKSLLHVTDPKRRQECYDALSDLNLKKTKV</sequence>
<accession>A0ACB5UA45</accession>
<evidence type="ECO:0000313" key="1">
    <source>
        <dbReference type="EMBL" id="GMF03752.1"/>
    </source>
</evidence>